<evidence type="ECO:0000313" key="2">
    <source>
        <dbReference type="Proteomes" id="UP001140087"/>
    </source>
</evidence>
<keyword evidence="1" id="KW-0378">Hydrolase</keyword>
<protein>
    <submittedName>
        <fullName evidence="1">DEAD-box type RNA helicase</fullName>
    </submittedName>
</protein>
<feature type="non-terminal residue" evidence="1">
    <location>
        <position position="1"/>
    </location>
</feature>
<sequence length="324" mass="35580">AGGARRLLVCAPSNAAVDEIVRRLMEGIRDGTGTTFRPRVVRVGQLSSVSSTVREATLEAQLDVALDKQRASAVKAKSGNALQALRKELDSVNAEIRELDNQLQSTDPVDMAALQAIRERFRSAKGRKRTVCQQLELERSRTRDEARAADEARTRLRRQILLGADVVCTTLSGSGHEALLSLECEYHTVIIDEAAQSVELACLIPLKYGCKRCILVGDPNQLPPTVLSRAAERCGYNQSLFVRVQRSAPAAVSLLSIQYRMHPEISSLPSRLFYNSLLRDGDGMAEARRAPWHASAHYPPLAFFNLAAGKEQRGAAHSVFNAHE</sequence>
<comment type="caution">
    <text evidence="1">The sequence shown here is derived from an EMBL/GenBank/DDBJ whole genome shotgun (WGS) entry which is preliminary data.</text>
</comment>
<reference evidence="1" key="1">
    <citation type="submission" date="2022-07" db="EMBL/GenBank/DDBJ databases">
        <title>Phylogenomic reconstructions and comparative analyses of Kickxellomycotina fungi.</title>
        <authorList>
            <person name="Reynolds N.K."/>
            <person name="Stajich J.E."/>
            <person name="Barry K."/>
            <person name="Grigoriev I.V."/>
            <person name="Crous P."/>
            <person name="Smith M.E."/>
        </authorList>
    </citation>
    <scope>NUCLEOTIDE SEQUENCE</scope>
    <source>
        <strain evidence="1">BCRC 34780</strain>
    </source>
</reference>
<organism evidence="1 2">
    <name type="scientific">Coemansia helicoidea</name>
    <dbReference type="NCBI Taxonomy" id="1286919"/>
    <lineage>
        <taxon>Eukaryota</taxon>
        <taxon>Fungi</taxon>
        <taxon>Fungi incertae sedis</taxon>
        <taxon>Zoopagomycota</taxon>
        <taxon>Kickxellomycotina</taxon>
        <taxon>Kickxellomycetes</taxon>
        <taxon>Kickxellales</taxon>
        <taxon>Kickxellaceae</taxon>
        <taxon>Coemansia</taxon>
    </lineage>
</organism>
<evidence type="ECO:0000313" key="1">
    <source>
        <dbReference type="EMBL" id="KAJ2787502.1"/>
    </source>
</evidence>
<keyword evidence="1" id="KW-0067">ATP-binding</keyword>
<gene>
    <name evidence="1" type="primary">SEN1_2</name>
    <name evidence="1" type="ORF">H4R21_007103</name>
</gene>
<feature type="non-terminal residue" evidence="1">
    <location>
        <position position="324"/>
    </location>
</feature>
<keyword evidence="1" id="KW-0347">Helicase</keyword>
<keyword evidence="1" id="KW-0547">Nucleotide-binding</keyword>
<proteinExistence type="predicted"/>
<dbReference type="EMBL" id="JANBUN010004191">
    <property type="protein sequence ID" value="KAJ2787502.1"/>
    <property type="molecule type" value="Genomic_DNA"/>
</dbReference>
<dbReference type="Proteomes" id="UP001140087">
    <property type="component" value="Unassembled WGS sequence"/>
</dbReference>
<accession>A0ACC1KE06</accession>
<name>A0ACC1KE06_9FUNG</name>
<keyword evidence="2" id="KW-1185">Reference proteome</keyword>